<dbReference type="AlphaFoldDB" id="A0A821JMK4"/>
<organism evidence="3 4">
    <name type="scientific">Rotaria magnacalcarata</name>
    <dbReference type="NCBI Taxonomy" id="392030"/>
    <lineage>
        <taxon>Eukaryota</taxon>
        <taxon>Metazoa</taxon>
        <taxon>Spiralia</taxon>
        <taxon>Gnathifera</taxon>
        <taxon>Rotifera</taxon>
        <taxon>Eurotatoria</taxon>
        <taxon>Bdelloidea</taxon>
        <taxon>Philodinida</taxon>
        <taxon>Philodinidae</taxon>
        <taxon>Rotaria</taxon>
    </lineage>
</organism>
<name>A0A821JMK4_9BILA</name>
<dbReference type="Proteomes" id="UP000663866">
    <property type="component" value="Unassembled WGS sequence"/>
</dbReference>
<feature type="domain" description="Rho-GAP" evidence="1">
    <location>
        <begin position="1"/>
        <end position="57"/>
    </location>
</feature>
<evidence type="ECO:0000313" key="4">
    <source>
        <dbReference type="Proteomes" id="UP000663866"/>
    </source>
</evidence>
<evidence type="ECO:0000259" key="1">
    <source>
        <dbReference type="PROSITE" id="PS50238"/>
    </source>
</evidence>
<dbReference type="EMBL" id="CAJOBG010105568">
    <property type="protein sequence ID" value="CAF4720448.1"/>
    <property type="molecule type" value="Genomic_DNA"/>
</dbReference>
<comment type="caution">
    <text evidence="3">The sequence shown here is derived from an EMBL/GenBank/DDBJ whole genome shotgun (WGS) entry which is preliminary data.</text>
</comment>
<evidence type="ECO:0000313" key="3">
    <source>
        <dbReference type="EMBL" id="CAF4720448.1"/>
    </source>
</evidence>
<dbReference type="PROSITE" id="PS50238">
    <property type="entry name" value="RHOGAP"/>
    <property type="match status" value="1"/>
</dbReference>
<protein>
    <recommendedName>
        <fullName evidence="1">Rho-GAP domain-containing protein</fullName>
    </recommendedName>
</protein>
<dbReference type="GO" id="GO:0007165">
    <property type="term" value="P:signal transduction"/>
    <property type="evidence" value="ECO:0007669"/>
    <property type="project" value="InterPro"/>
</dbReference>
<dbReference type="InterPro" id="IPR008936">
    <property type="entry name" value="Rho_GTPase_activation_prot"/>
</dbReference>
<dbReference type="SUPFAM" id="SSF48350">
    <property type="entry name" value="GTPase activation domain, GAP"/>
    <property type="match status" value="1"/>
</dbReference>
<evidence type="ECO:0000313" key="2">
    <source>
        <dbReference type="EMBL" id="CAF4708768.1"/>
    </source>
</evidence>
<keyword evidence="4" id="KW-1185">Reference proteome</keyword>
<gene>
    <name evidence="2" type="ORF">OVN521_LOCUS48663</name>
    <name evidence="3" type="ORF">OVN521_LOCUS49061</name>
</gene>
<dbReference type="EMBL" id="CAJOBG010102477">
    <property type="protein sequence ID" value="CAF4708768.1"/>
    <property type="molecule type" value="Genomic_DNA"/>
</dbReference>
<proteinExistence type="predicted"/>
<feature type="non-terminal residue" evidence="3">
    <location>
        <position position="57"/>
    </location>
</feature>
<accession>A0A821JMK4</accession>
<dbReference type="InterPro" id="IPR000198">
    <property type="entry name" value="RhoGAP_dom"/>
</dbReference>
<reference evidence="3" key="1">
    <citation type="submission" date="2021-02" db="EMBL/GenBank/DDBJ databases">
        <authorList>
            <person name="Nowell W R."/>
        </authorList>
    </citation>
    <scope>NUCLEOTIDE SEQUENCE</scope>
</reference>
<sequence length="57" mass="6264">MNNYSPIVLANAIKKYLRELPVPLLSIVESSQSSTLIQNELLNIGKEIYTTANEASA</sequence>